<feature type="signal peptide" evidence="3">
    <location>
        <begin position="1"/>
        <end position="20"/>
    </location>
</feature>
<evidence type="ECO:0000259" key="5">
    <source>
        <dbReference type="Pfam" id="PF18962"/>
    </source>
</evidence>
<feature type="domain" description="PKD-like" evidence="6">
    <location>
        <begin position="601"/>
        <end position="678"/>
    </location>
</feature>
<comment type="caution">
    <text evidence="7">The sequence shown here is derived from an EMBL/GenBank/DDBJ whole genome shotgun (WGS) entry which is preliminary data.</text>
</comment>
<keyword evidence="3" id="KW-0732">Signal</keyword>
<evidence type="ECO:0000313" key="7">
    <source>
        <dbReference type="EMBL" id="MBN7810063.1"/>
    </source>
</evidence>
<dbReference type="InterPro" id="IPR036278">
    <property type="entry name" value="Sialidase_sf"/>
</dbReference>
<dbReference type="SUPFAM" id="SSF110296">
    <property type="entry name" value="Oligoxyloglucan reducing end-specific cellobiohydrolase"/>
    <property type="match status" value="2"/>
</dbReference>
<reference evidence="7 8" key="1">
    <citation type="submission" date="2021-03" db="EMBL/GenBank/DDBJ databases">
        <title>novel species isolated from a fishpond in China.</title>
        <authorList>
            <person name="Lu H."/>
            <person name="Cai Z."/>
        </authorList>
    </citation>
    <scope>NUCLEOTIDE SEQUENCE [LARGE SCALE GENOMIC DNA]</scope>
    <source>
        <strain evidence="7 8">H41</strain>
    </source>
</reference>
<dbReference type="InterPro" id="IPR015943">
    <property type="entry name" value="WD40/YVTN_repeat-like_dom_sf"/>
</dbReference>
<dbReference type="Pfam" id="PF14870">
    <property type="entry name" value="PSII_BNR"/>
    <property type="match status" value="2"/>
</dbReference>
<evidence type="ECO:0000256" key="1">
    <source>
        <dbReference type="ARBA" id="ARBA00022531"/>
    </source>
</evidence>
<dbReference type="Gene3D" id="2.130.10.10">
    <property type="entry name" value="YVTN repeat-like/Quinoprotein amine dehydrogenase"/>
    <property type="match status" value="3"/>
</dbReference>
<name>A0ABS3BZF5_9BACT</name>
<dbReference type="Pfam" id="PF18962">
    <property type="entry name" value="Por_Secre_tail"/>
    <property type="match status" value="1"/>
</dbReference>
<dbReference type="Pfam" id="PF19408">
    <property type="entry name" value="PKD_6"/>
    <property type="match status" value="3"/>
</dbReference>
<feature type="domain" description="PKD-like" evidence="6">
    <location>
        <begin position="684"/>
        <end position="757"/>
    </location>
</feature>
<dbReference type="Proteomes" id="UP000664317">
    <property type="component" value="Unassembled WGS sequence"/>
</dbReference>
<feature type="domain" description="Secretion system C-terminal sorting" evidence="5">
    <location>
        <begin position="865"/>
        <end position="936"/>
    </location>
</feature>
<feature type="domain" description="PKD-like" evidence="6">
    <location>
        <begin position="769"/>
        <end position="847"/>
    </location>
</feature>
<keyword evidence="1" id="KW-0602">Photosynthesis</keyword>
<dbReference type="InterPro" id="IPR045829">
    <property type="entry name" value="PKD_6"/>
</dbReference>
<sequence length="937" mass="98822">MRRLLPIFLFLTLVALEASSQTMTRMQGWGLDLHSSHWSSAQQGVAVGEKLIIRTEDGGTTWEEVLQRFDLRFYDVLFLDSSRGLAVGEGGAIFLSTDAGKTWQQKEAGTVNDLFALAQIPGGPIVAAGEKGELIQSLDGGETWKKLVSGTALDLYDVYFVGESTGFIVASDGKILKSQDKGNTWTLGSAPSSADLYGVAFSSELIGYAVGENGTFLKTIDGGASWNALSPGTSSTLREVAISPLDARIVVAVGDMATVVRTANSGTTFAKPSLGTGNVRNLHSIAFKPTSNLATTVGQDGYLINSSNSGASWSQKFAGIRNDFTAADFKDQNTGFIAGQDGAFFVTTNGATSLVSRPLPEPVTIKSLAFWNTAFGYSGSDQGKIYRSSNSGSSWVPVFTAADRTITGFYLFAPSVIYLSGSQGYISRSFDSGVTWDQTVSSNTLENLNGLIFFDFGYGVAIGEKGQISRTFGGSIWETVPKVTEQNLNALAKIDTTRAVVVGDGGIILKTEDKASTWKIIASGTTKNLKSIDFFGMEYGFISGEEGLALVTSDGGETWREFATGTLRDLNAVSAGTDLRAYFAGDDGTVLSFSCVPPTGNVGEISGGFQACLGTASYSISAAPQLGSEILWRVDGGEILSGQGTPQIEVRWTETGRNAVLVSRTNFCGSGETSALEVSVAASPPSTQAIAGEGAVCSGASYSYSLPSQNGISYTWAVTGGEIKSGQGSHQVEVVWAQQGEQRISVIQENYCGPSPSLQKTISVASTPSSPSSIAGATMTSLVAEIYSIDPIPGLNYRWSVSGGGGKILSGQGSASVTVVWEKEGDFELAVEAQNACGYSTKRILSVNVNLITALEPTADTDLKLYPNPSQGTVTLTSDSLDSWSSLTVTNSLGQPLLELRISSGQREVYLESLPKGLLLLQLKGKDGLVTKKLLVR</sequence>
<accession>A0ABS3BZF5</accession>
<keyword evidence="8" id="KW-1185">Reference proteome</keyword>
<evidence type="ECO:0000256" key="2">
    <source>
        <dbReference type="ARBA" id="ARBA00023276"/>
    </source>
</evidence>
<dbReference type="PANTHER" id="PTHR47199:SF2">
    <property type="entry name" value="PHOTOSYSTEM II STABILITY_ASSEMBLY FACTOR HCF136, CHLOROPLASTIC"/>
    <property type="match status" value="1"/>
</dbReference>
<feature type="domain" description="Photosynthesis system II assembly factor Ycf48/Hcf136-like" evidence="4">
    <location>
        <begin position="62"/>
        <end position="147"/>
    </location>
</feature>
<dbReference type="RefSeq" id="WP_206576850.1">
    <property type="nucleotide sequence ID" value="NZ_JAFKCT010000001.1"/>
</dbReference>
<keyword evidence="2" id="KW-0604">Photosystem II</keyword>
<protein>
    <submittedName>
        <fullName evidence="7">T9SS type A sorting domain-containing protein</fullName>
    </submittedName>
</protein>
<evidence type="ECO:0000313" key="8">
    <source>
        <dbReference type="Proteomes" id="UP000664317"/>
    </source>
</evidence>
<gene>
    <name evidence="7" type="ORF">J0A68_03790</name>
</gene>
<evidence type="ECO:0000259" key="6">
    <source>
        <dbReference type="Pfam" id="PF19408"/>
    </source>
</evidence>
<dbReference type="NCBIfam" id="TIGR04183">
    <property type="entry name" value="Por_Secre_tail"/>
    <property type="match status" value="1"/>
</dbReference>
<feature type="domain" description="Photosynthesis system II assembly factor Ycf48/Hcf136-like" evidence="4">
    <location>
        <begin position="475"/>
        <end position="561"/>
    </location>
</feature>
<evidence type="ECO:0000256" key="3">
    <source>
        <dbReference type="SAM" id="SignalP"/>
    </source>
</evidence>
<organism evidence="7 8">
    <name type="scientific">Algoriphagus oliviformis</name>
    <dbReference type="NCBI Taxonomy" id="2811231"/>
    <lineage>
        <taxon>Bacteria</taxon>
        <taxon>Pseudomonadati</taxon>
        <taxon>Bacteroidota</taxon>
        <taxon>Cytophagia</taxon>
        <taxon>Cytophagales</taxon>
        <taxon>Cyclobacteriaceae</taxon>
        <taxon>Algoriphagus</taxon>
    </lineage>
</organism>
<dbReference type="SUPFAM" id="SSF50939">
    <property type="entry name" value="Sialidases"/>
    <property type="match status" value="1"/>
</dbReference>
<proteinExistence type="predicted"/>
<dbReference type="PANTHER" id="PTHR47199">
    <property type="entry name" value="PHOTOSYSTEM II STABILITY/ASSEMBLY FACTOR HCF136, CHLOROPLASTIC"/>
    <property type="match status" value="1"/>
</dbReference>
<feature type="chain" id="PRO_5046699371" evidence="3">
    <location>
        <begin position="21"/>
        <end position="937"/>
    </location>
</feature>
<dbReference type="InterPro" id="IPR026444">
    <property type="entry name" value="Secre_tail"/>
</dbReference>
<evidence type="ECO:0000259" key="4">
    <source>
        <dbReference type="Pfam" id="PF14870"/>
    </source>
</evidence>
<dbReference type="InterPro" id="IPR028203">
    <property type="entry name" value="PSII_CF48-like_dom"/>
</dbReference>
<dbReference type="EMBL" id="JAFKCT010000001">
    <property type="protein sequence ID" value="MBN7810063.1"/>
    <property type="molecule type" value="Genomic_DNA"/>
</dbReference>